<organism evidence="4 5">
    <name type="scientific">Paraphoma chrysanthemicola</name>
    <dbReference type="NCBI Taxonomy" id="798071"/>
    <lineage>
        <taxon>Eukaryota</taxon>
        <taxon>Fungi</taxon>
        <taxon>Dikarya</taxon>
        <taxon>Ascomycota</taxon>
        <taxon>Pezizomycotina</taxon>
        <taxon>Dothideomycetes</taxon>
        <taxon>Pleosporomycetidae</taxon>
        <taxon>Pleosporales</taxon>
        <taxon>Pleosporineae</taxon>
        <taxon>Phaeosphaeriaceae</taxon>
        <taxon>Paraphoma</taxon>
    </lineage>
</organism>
<gene>
    <name evidence="4" type="ORF">FB567DRAFT_73134</name>
</gene>
<evidence type="ECO:0000313" key="4">
    <source>
        <dbReference type="EMBL" id="KAH7086542.1"/>
    </source>
</evidence>
<dbReference type="InterPro" id="IPR029033">
    <property type="entry name" value="His_PPase_superfam"/>
</dbReference>
<dbReference type="EMBL" id="JAGMVJ010000011">
    <property type="protein sequence ID" value="KAH7086542.1"/>
    <property type="molecule type" value="Genomic_DNA"/>
</dbReference>
<proteinExistence type="inferred from homology"/>
<dbReference type="Proteomes" id="UP000813461">
    <property type="component" value="Unassembled WGS sequence"/>
</dbReference>
<accession>A0A8K0R4F2</accession>
<dbReference type="InterPro" id="IPR000560">
    <property type="entry name" value="His_Pase_clade-2"/>
</dbReference>
<dbReference type="CDD" id="cd07061">
    <property type="entry name" value="HP_HAP_like"/>
    <property type="match status" value="1"/>
</dbReference>
<reference evidence="4" key="1">
    <citation type="journal article" date="2021" name="Nat. Commun.">
        <title>Genetic determinants of endophytism in the Arabidopsis root mycobiome.</title>
        <authorList>
            <person name="Mesny F."/>
            <person name="Miyauchi S."/>
            <person name="Thiergart T."/>
            <person name="Pickel B."/>
            <person name="Atanasova L."/>
            <person name="Karlsson M."/>
            <person name="Huettel B."/>
            <person name="Barry K.W."/>
            <person name="Haridas S."/>
            <person name="Chen C."/>
            <person name="Bauer D."/>
            <person name="Andreopoulos W."/>
            <person name="Pangilinan J."/>
            <person name="LaButti K."/>
            <person name="Riley R."/>
            <person name="Lipzen A."/>
            <person name="Clum A."/>
            <person name="Drula E."/>
            <person name="Henrissat B."/>
            <person name="Kohler A."/>
            <person name="Grigoriev I.V."/>
            <person name="Martin F.M."/>
            <person name="Hacquard S."/>
        </authorList>
    </citation>
    <scope>NUCLEOTIDE SEQUENCE</scope>
    <source>
        <strain evidence="4">MPI-SDFR-AT-0120</strain>
    </source>
</reference>
<dbReference type="GO" id="GO:0003993">
    <property type="term" value="F:acid phosphatase activity"/>
    <property type="evidence" value="ECO:0007669"/>
    <property type="project" value="TreeGrafter"/>
</dbReference>
<dbReference type="AlphaFoldDB" id="A0A8K0R4F2"/>
<dbReference type="InterPro" id="IPR033379">
    <property type="entry name" value="Acid_Pase_AS"/>
</dbReference>
<dbReference type="Pfam" id="PF00328">
    <property type="entry name" value="His_Phos_2"/>
    <property type="match status" value="1"/>
</dbReference>
<comment type="similarity">
    <text evidence="1">Belongs to the histidine acid phosphatase family.</text>
</comment>
<sequence>MHGLLELSLQVLNTFSPAKYGTHDGQRPINAEQECVKPTPTTKSSTLPDYFVTDDGHFAGPTQTGEAPNLAQTNLAPFPGVSYIPNTPLETQIPIAGNVNNSNIFQRLGILSPYFPNPRGFGVDEYALPPGSNVTWLNMVHRHGSRYPEVSGDAAERTLGLKLAAAEGKFTGHGPLEFLNDWKFMLGAEILVPNGKAELFQSGTLHYYQYGHLYPNNGSKIIVRSTTQRRMYESAEYFLAGFFGLGWTQNATLELAIEWPGFNNTMAGYKQCNHTSWEVARGALNEWISVYLQDAHKRITKHISGDLDWTLSDTYNAQALCAYETVGLGFSHFCGLFTWEEWEGYEYALDIAFSAGTGFGSPVGRAIGVGYVQEVLARMHHHLPPPLAQINTTLDNNTLTFPTHQSLNLDFSHDANIISILVAFGLTQFADHLPTTHILPDREFFMSHLEPFAGRLDIEIIVAPAPVNPRRKGVRAEEMYLDGGTKKYVHFVLNQRTIPLGKSHVECGERDDGWCEMETFVEVMQRQVEIAEYDYACWGSYDLPRYGEVRDGRPLKRD</sequence>
<comment type="caution">
    <text evidence="4">The sequence shown here is derived from an EMBL/GenBank/DDBJ whole genome shotgun (WGS) entry which is preliminary data.</text>
</comment>
<keyword evidence="3" id="KW-0378">Hydrolase</keyword>
<dbReference type="EC" id="3.1.3.8" evidence="2"/>
<dbReference type="OrthoDB" id="6509975at2759"/>
<keyword evidence="5" id="KW-1185">Reference proteome</keyword>
<evidence type="ECO:0000256" key="2">
    <source>
        <dbReference type="ARBA" id="ARBA00012632"/>
    </source>
</evidence>
<evidence type="ECO:0000256" key="1">
    <source>
        <dbReference type="ARBA" id="ARBA00005375"/>
    </source>
</evidence>
<dbReference type="SUPFAM" id="SSF53254">
    <property type="entry name" value="Phosphoglycerate mutase-like"/>
    <property type="match status" value="1"/>
</dbReference>
<dbReference type="PROSITE" id="PS00616">
    <property type="entry name" value="HIS_ACID_PHOSPHAT_1"/>
    <property type="match status" value="1"/>
</dbReference>
<dbReference type="FunFam" id="3.40.50.1240:FF:000147">
    <property type="match status" value="1"/>
</dbReference>
<protein>
    <recommendedName>
        <fullName evidence="2">3-phytase</fullName>
        <ecNumber evidence="2">3.1.3.8</ecNumber>
    </recommendedName>
</protein>
<dbReference type="PANTHER" id="PTHR20963">
    <property type="entry name" value="MULTIPLE INOSITOL POLYPHOSPHATE PHOSPHATASE-RELATED"/>
    <property type="match status" value="1"/>
</dbReference>
<dbReference type="PROSITE" id="PS00778">
    <property type="entry name" value="HIS_ACID_PHOSPHAT_2"/>
    <property type="match status" value="1"/>
</dbReference>
<evidence type="ECO:0000256" key="3">
    <source>
        <dbReference type="ARBA" id="ARBA00022801"/>
    </source>
</evidence>
<dbReference type="Gene3D" id="3.40.50.1240">
    <property type="entry name" value="Phosphoglycerate mutase-like"/>
    <property type="match status" value="1"/>
</dbReference>
<evidence type="ECO:0000313" key="5">
    <source>
        <dbReference type="Proteomes" id="UP000813461"/>
    </source>
</evidence>
<dbReference type="PANTHER" id="PTHR20963:SF43">
    <property type="entry name" value="PUTATIVE (AFU_ORTHOLOGUE AFUA_7G01240)-RELATED"/>
    <property type="match status" value="1"/>
</dbReference>
<dbReference type="GO" id="GO:0016158">
    <property type="term" value="F:inositol hexakisphosphate 3-phosphatase activity"/>
    <property type="evidence" value="ECO:0007669"/>
    <property type="project" value="UniProtKB-EC"/>
</dbReference>
<name>A0A8K0R4F2_9PLEO</name>